<dbReference type="Pfam" id="PF19200">
    <property type="entry name" value="MupG_N"/>
    <property type="match status" value="1"/>
</dbReference>
<evidence type="ECO:0000259" key="2">
    <source>
        <dbReference type="Pfam" id="PF19200"/>
    </source>
</evidence>
<keyword evidence="4" id="KW-1185">Reference proteome</keyword>
<organism evidence="3 4">
    <name type="scientific">Treponema phagedenis</name>
    <dbReference type="NCBI Taxonomy" id="162"/>
    <lineage>
        <taxon>Bacteria</taxon>
        <taxon>Pseudomonadati</taxon>
        <taxon>Spirochaetota</taxon>
        <taxon>Spirochaetia</taxon>
        <taxon>Spirochaetales</taxon>
        <taxon>Treponemataceae</taxon>
        <taxon>Treponema</taxon>
    </lineage>
</organism>
<dbReference type="EMBL" id="CDNC01000017">
    <property type="protein sequence ID" value="CEM61964.1"/>
    <property type="molecule type" value="Genomic_DNA"/>
</dbReference>
<dbReference type="InterPro" id="IPR043797">
    <property type="entry name" value="MupG_N"/>
</dbReference>
<accession>A0A0B7GTJ7</accession>
<dbReference type="InterPro" id="IPR008589">
    <property type="entry name" value="MupG"/>
</dbReference>
<evidence type="ECO:0008006" key="5">
    <source>
        <dbReference type="Google" id="ProtNLM"/>
    </source>
</evidence>
<protein>
    <recommendedName>
        <fullName evidence="5">DUF871 domain-containing protein</fullName>
    </recommendedName>
</protein>
<dbReference type="Gene3D" id="3.20.20.70">
    <property type="entry name" value="Aldolase class I"/>
    <property type="match status" value="1"/>
</dbReference>
<reference evidence="4" key="1">
    <citation type="submission" date="2015-01" db="EMBL/GenBank/DDBJ databases">
        <authorList>
            <person name="Manzoor Shahid"/>
            <person name="Zubair Saima"/>
        </authorList>
    </citation>
    <scope>NUCLEOTIDE SEQUENCE [LARGE SCALE GENOMIC DNA]</scope>
    <source>
        <strain evidence="4">V1</strain>
    </source>
</reference>
<sequence>MLGWSVFISQFDLVKNNLPLLFTKEAMIFTSLHITEEFDPDYTKRAFAMCHALKDMGYDIIADVSPKTLTVFDEKDAAELAKKLRISMLRLDYGFSFKETAALSQKIPLCLNASTLKTGDIIELQKQGGKCLAMHNYYPRPETGLDGKTFKKINRNLSRQRIKVFSFIPGDTFLRSPLHEGLPTLEKHRNISPYAAYVEMVKKYGVTGVFIGDGIISSQEYKYIQTFILEDIITVPIVLEKDYRYLHEKIFTIRSDSPNRLLRFQESRDYAAQGNRIPVGIIKERIKGALTIDNENYLRYSGEIQLIRKTLPQDNRVNVIGQVPAKYLPLLKQIKNGKKIKIQAL</sequence>
<dbReference type="Proteomes" id="UP000042527">
    <property type="component" value="Unassembled WGS sequence"/>
</dbReference>
<feature type="domain" description="6-phospho-N-acetylmuramidase C-terminal" evidence="1">
    <location>
        <begin position="242"/>
        <end position="342"/>
    </location>
</feature>
<dbReference type="InterPro" id="IPR043894">
    <property type="entry name" value="MupG_C"/>
</dbReference>
<evidence type="ECO:0000259" key="1">
    <source>
        <dbReference type="Pfam" id="PF05913"/>
    </source>
</evidence>
<evidence type="ECO:0000313" key="4">
    <source>
        <dbReference type="Proteomes" id="UP000042527"/>
    </source>
</evidence>
<dbReference type="Gene3D" id="2.40.100.10">
    <property type="entry name" value="Cyclophilin-like"/>
    <property type="match status" value="1"/>
</dbReference>
<dbReference type="InterPro" id="IPR013785">
    <property type="entry name" value="Aldolase_TIM"/>
</dbReference>
<dbReference type="OrthoDB" id="5809921at2"/>
<evidence type="ECO:0000313" key="3">
    <source>
        <dbReference type="EMBL" id="CEM61964.1"/>
    </source>
</evidence>
<proteinExistence type="predicted"/>
<dbReference type="AlphaFoldDB" id="A0A0B7GTJ7"/>
<dbReference type="SUPFAM" id="SSF50891">
    <property type="entry name" value="Cyclophilin-like"/>
    <property type="match status" value="1"/>
</dbReference>
<dbReference type="InterPro" id="IPR029000">
    <property type="entry name" value="Cyclophilin-like_dom_sf"/>
</dbReference>
<dbReference type="InterPro" id="IPR017853">
    <property type="entry name" value="GH"/>
</dbReference>
<feature type="domain" description="6-phospho-N-acetylmuramidase N-terminal" evidence="2">
    <location>
        <begin position="2"/>
        <end position="225"/>
    </location>
</feature>
<dbReference type="PANTHER" id="PTHR38435:SF2">
    <property type="entry name" value="DUF871 DOMAIN-CONTAINING PROTEIN"/>
    <property type="match status" value="1"/>
</dbReference>
<dbReference type="Pfam" id="PF05913">
    <property type="entry name" value="MupG_C"/>
    <property type="match status" value="1"/>
</dbReference>
<dbReference type="PANTHER" id="PTHR38435">
    <property type="match status" value="1"/>
</dbReference>
<gene>
    <name evidence="3" type="ORF">TPHV1_240014</name>
</gene>
<name>A0A0B7GTJ7_TREPH</name>
<dbReference type="RefSeq" id="WP_044634671.1">
    <property type="nucleotide sequence ID" value="NZ_CDNC01000017.1"/>
</dbReference>
<dbReference type="SUPFAM" id="SSF51445">
    <property type="entry name" value="(Trans)glycosidases"/>
    <property type="match status" value="1"/>
</dbReference>